<gene>
    <name evidence="6" type="ORF">KHX14_06705</name>
</gene>
<dbReference type="InterPro" id="IPR029066">
    <property type="entry name" value="PLP-binding_barrel"/>
</dbReference>
<comment type="caution">
    <text evidence="6">The sequence shown here is derived from an EMBL/GenBank/DDBJ whole genome shotgun (WGS) entry which is preliminary data.</text>
</comment>
<reference evidence="6" key="1">
    <citation type="submission" date="2021-02" db="EMBL/GenBank/DDBJ databases">
        <title>Infant gut strain persistence is associated with maternal origin, phylogeny, and functional potential including surface adhesion and iron acquisition.</title>
        <authorList>
            <person name="Lou Y.C."/>
        </authorList>
    </citation>
    <scope>NUCLEOTIDE SEQUENCE</scope>
    <source>
        <strain evidence="6">L3_108_000G1_dasL3_108_000G1_metabat.metabat.11</strain>
    </source>
</reference>
<evidence type="ECO:0000313" key="7">
    <source>
        <dbReference type="Proteomes" id="UP000751224"/>
    </source>
</evidence>
<sequence>MKVNELAVKEILNELKSKDVKLIAATKYVDIDEINNLEKLGVMYFGENRVQAFLEKYEKYTGNCKFHMIGTLQPNKVKYIIDKVDLIHSVDNYSLLKEIEKQAKKHDLVMKVLIQINIAEEESKHGFKVDEIEEVFDILKNYPHIEVKGLMMMAPNIDAEKTRIYFKQTQDLFEKLKNKYPEYPLSELSMGMSNDYKVALEYGATMVRIGSNLFK</sequence>
<evidence type="ECO:0000259" key="5">
    <source>
        <dbReference type="Pfam" id="PF01168"/>
    </source>
</evidence>
<evidence type="ECO:0000256" key="2">
    <source>
        <dbReference type="HAMAP-Rule" id="MF_02087"/>
    </source>
</evidence>
<evidence type="ECO:0000256" key="4">
    <source>
        <dbReference type="RuleBase" id="RU004514"/>
    </source>
</evidence>
<dbReference type="InterPro" id="IPR001608">
    <property type="entry name" value="Ala_racemase_N"/>
</dbReference>
<protein>
    <recommendedName>
        <fullName evidence="2">Pyridoxal phosphate homeostasis protein</fullName>
        <shortName evidence="2">PLP homeostasis protein</shortName>
    </recommendedName>
</protein>
<dbReference type="Proteomes" id="UP000751224">
    <property type="component" value="Unassembled WGS sequence"/>
</dbReference>
<dbReference type="HAMAP" id="MF_02087">
    <property type="entry name" value="PLP_homeostasis"/>
    <property type="match status" value="1"/>
</dbReference>
<dbReference type="AlphaFoldDB" id="A0A943EIQ4"/>
<dbReference type="Gene3D" id="3.20.20.10">
    <property type="entry name" value="Alanine racemase"/>
    <property type="match status" value="1"/>
</dbReference>
<dbReference type="PROSITE" id="PS01211">
    <property type="entry name" value="UPF0001"/>
    <property type="match status" value="1"/>
</dbReference>
<organism evidence="6 7">
    <name type="scientific">Thomasclavelia spiroformis</name>
    <dbReference type="NCBI Taxonomy" id="29348"/>
    <lineage>
        <taxon>Bacteria</taxon>
        <taxon>Bacillati</taxon>
        <taxon>Bacillota</taxon>
        <taxon>Erysipelotrichia</taxon>
        <taxon>Erysipelotrichales</taxon>
        <taxon>Coprobacillaceae</taxon>
        <taxon>Thomasclavelia</taxon>
    </lineage>
</organism>
<proteinExistence type="inferred from homology"/>
<dbReference type="NCBIfam" id="TIGR00044">
    <property type="entry name" value="YggS family pyridoxal phosphate-dependent enzyme"/>
    <property type="match status" value="1"/>
</dbReference>
<dbReference type="SUPFAM" id="SSF51419">
    <property type="entry name" value="PLP-binding barrel"/>
    <property type="match status" value="1"/>
</dbReference>
<keyword evidence="1 2" id="KW-0663">Pyridoxal phosphate</keyword>
<dbReference type="Pfam" id="PF01168">
    <property type="entry name" value="Ala_racemase_N"/>
    <property type="match status" value="1"/>
</dbReference>
<dbReference type="InterPro" id="IPR011078">
    <property type="entry name" value="PyrdxlP_homeostasis"/>
</dbReference>
<name>A0A943EIQ4_9FIRM</name>
<comment type="similarity">
    <text evidence="2 4">Belongs to the pyridoxal phosphate-binding protein YggS/PROSC family.</text>
</comment>
<evidence type="ECO:0000256" key="1">
    <source>
        <dbReference type="ARBA" id="ARBA00022898"/>
    </source>
</evidence>
<dbReference type="PIRSF" id="PIRSF004848">
    <property type="entry name" value="YBL036c_PLPDEIII"/>
    <property type="match status" value="1"/>
</dbReference>
<dbReference type="RefSeq" id="WP_297670804.1">
    <property type="nucleotide sequence ID" value="NZ_JAGZCC010000034.1"/>
</dbReference>
<dbReference type="CDD" id="cd00635">
    <property type="entry name" value="PLPDE_III_YBL036c_like"/>
    <property type="match status" value="1"/>
</dbReference>
<dbReference type="PANTHER" id="PTHR10146">
    <property type="entry name" value="PROLINE SYNTHETASE CO-TRANSCRIBED BACTERIAL HOMOLOG PROTEIN"/>
    <property type="match status" value="1"/>
</dbReference>
<accession>A0A943EIQ4</accession>
<comment type="function">
    <text evidence="2">Pyridoxal 5'-phosphate (PLP)-binding protein, which is involved in PLP homeostasis.</text>
</comment>
<evidence type="ECO:0000256" key="3">
    <source>
        <dbReference type="PIRSR" id="PIRSR004848-1"/>
    </source>
</evidence>
<feature type="domain" description="Alanine racemase N-terminal" evidence="5">
    <location>
        <begin position="18"/>
        <end position="214"/>
    </location>
</feature>
<dbReference type="GO" id="GO:0030170">
    <property type="term" value="F:pyridoxal phosphate binding"/>
    <property type="evidence" value="ECO:0007669"/>
    <property type="project" value="UniProtKB-UniRule"/>
</dbReference>
<dbReference type="EMBL" id="JAGZCC010000034">
    <property type="protein sequence ID" value="MBS5588493.1"/>
    <property type="molecule type" value="Genomic_DNA"/>
</dbReference>
<feature type="modified residue" description="N6-(pyridoxal phosphate)lysine" evidence="2 3">
    <location>
        <position position="27"/>
    </location>
</feature>
<comment type="cofactor">
    <cofactor evidence="3">
        <name>pyridoxal 5'-phosphate</name>
        <dbReference type="ChEBI" id="CHEBI:597326"/>
    </cofactor>
</comment>
<dbReference type="PANTHER" id="PTHR10146:SF14">
    <property type="entry name" value="PYRIDOXAL PHOSPHATE HOMEOSTASIS PROTEIN"/>
    <property type="match status" value="1"/>
</dbReference>
<evidence type="ECO:0000313" key="6">
    <source>
        <dbReference type="EMBL" id="MBS5588493.1"/>
    </source>
</evidence>